<reference evidence="1" key="1">
    <citation type="submission" date="2014-09" db="EMBL/GenBank/DDBJ databases">
        <authorList>
            <person name="Magalhaes I.L.F."/>
            <person name="Oliveira U."/>
            <person name="Santos F.R."/>
            <person name="Vidigal T.H.D.A."/>
            <person name="Brescovit A.D."/>
            <person name="Santos A.J."/>
        </authorList>
    </citation>
    <scope>NUCLEOTIDE SEQUENCE</scope>
    <source>
        <tissue evidence="1">Shoot tissue taken approximately 20 cm above the soil surface</tissue>
    </source>
</reference>
<name>A0A0A9BPS2_ARUDO</name>
<evidence type="ECO:0000313" key="1">
    <source>
        <dbReference type="EMBL" id="JAD61272.1"/>
    </source>
</evidence>
<accession>A0A0A9BPS2</accession>
<dbReference type="AlphaFoldDB" id="A0A0A9BPS2"/>
<protein>
    <submittedName>
        <fullName evidence="1">Uncharacterized protein</fullName>
    </submittedName>
</protein>
<sequence length="44" mass="5159">MKGEGPVTLELGVRVRVRYVFRIIKLRQKPRIRCLLSIPVKALR</sequence>
<reference evidence="1" key="2">
    <citation type="journal article" date="2015" name="Data Brief">
        <title>Shoot transcriptome of the giant reed, Arundo donax.</title>
        <authorList>
            <person name="Barrero R.A."/>
            <person name="Guerrero F.D."/>
            <person name="Moolhuijzen P."/>
            <person name="Goolsby J.A."/>
            <person name="Tidwell J."/>
            <person name="Bellgard S.E."/>
            <person name="Bellgard M.I."/>
        </authorList>
    </citation>
    <scope>NUCLEOTIDE SEQUENCE</scope>
    <source>
        <tissue evidence="1">Shoot tissue taken approximately 20 cm above the soil surface</tissue>
    </source>
</reference>
<organism evidence="1">
    <name type="scientific">Arundo donax</name>
    <name type="common">Giant reed</name>
    <name type="synonym">Donax arundinaceus</name>
    <dbReference type="NCBI Taxonomy" id="35708"/>
    <lineage>
        <taxon>Eukaryota</taxon>
        <taxon>Viridiplantae</taxon>
        <taxon>Streptophyta</taxon>
        <taxon>Embryophyta</taxon>
        <taxon>Tracheophyta</taxon>
        <taxon>Spermatophyta</taxon>
        <taxon>Magnoliopsida</taxon>
        <taxon>Liliopsida</taxon>
        <taxon>Poales</taxon>
        <taxon>Poaceae</taxon>
        <taxon>PACMAD clade</taxon>
        <taxon>Arundinoideae</taxon>
        <taxon>Arundineae</taxon>
        <taxon>Arundo</taxon>
    </lineage>
</organism>
<proteinExistence type="predicted"/>
<dbReference type="EMBL" id="GBRH01236623">
    <property type="protein sequence ID" value="JAD61272.1"/>
    <property type="molecule type" value="Transcribed_RNA"/>
</dbReference>